<feature type="compositionally biased region" description="Low complexity" evidence="1">
    <location>
        <begin position="199"/>
        <end position="210"/>
    </location>
</feature>
<dbReference type="AlphaFoldDB" id="L9KL31"/>
<organism evidence="3 4">
    <name type="scientific">Tupaia chinensis</name>
    <name type="common">Chinese tree shrew</name>
    <name type="synonym">Tupaia belangeri chinensis</name>
    <dbReference type="NCBI Taxonomy" id="246437"/>
    <lineage>
        <taxon>Eukaryota</taxon>
        <taxon>Metazoa</taxon>
        <taxon>Chordata</taxon>
        <taxon>Craniata</taxon>
        <taxon>Vertebrata</taxon>
        <taxon>Euteleostomi</taxon>
        <taxon>Mammalia</taxon>
        <taxon>Eutheria</taxon>
        <taxon>Euarchontoglires</taxon>
        <taxon>Scandentia</taxon>
        <taxon>Tupaiidae</taxon>
        <taxon>Tupaia</taxon>
    </lineage>
</organism>
<dbReference type="EMBL" id="KB320776">
    <property type="protein sequence ID" value="ELW63443.1"/>
    <property type="molecule type" value="Genomic_DNA"/>
</dbReference>
<feature type="region of interest" description="Disordered" evidence="1">
    <location>
        <begin position="199"/>
        <end position="219"/>
    </location>
</feature>
<gene>
    <name evidence="3" type="ORF">TREES_T100015325</name>
</gene>
<evidence type="ECO:0000313" key="3">
    <source>
        <dbReference type="EMBL" id="ELW63443.1"/>
    </source>
</evidence>
<accession>L9KL31</accession>
<evidence type="ECO:0000256" key="2">
    <source>
        <dbReference type="SAM" id="SignalP"/>
    </source>
</evidence>
<sequence length="290" mass="30904">MSWAIVFCLSVLSQLSSRQLSGGGVGEQTRSPPPSPHAVLLALMVPARHCCPAAFPCLDTEEPLLSRDEGGWAEAQPAALPSSRVADGQLAGCQGPSSPQQPPFPDIYGGDAQLWEAHFRGIGRAYRALGKEDDFAIRVLTEDFTLPFPFAWPPGPDPARGPLFYDPRDRAGFDFLLRGPGAQPPALLQPLHATAQAACKDGSSSSLSPGAGLGGSLPGSSPPWLRASPDWHGLWPAGPRAGRLMALRERQQISACQPWQNPSELGLWDCHPNTCSATCRLWLSGFLPCA</sequence>
<evidence type="ECO:0000313" key="4">
    <source>
        <dbReference type="Proteomes" id="UP000011518"/>
    </source>
</evidence>
<feature type="signal peptide" evidence="2">
    <location>
        <begin position="1"/>
        <end position="18"/>
    </location>
</feature>
<protein>
    <submittedName>
        <fullName evidence="3">Uncharacterized protein</fullName>
    </submittedName>
</protein>
<evidence type="ECO:0000256" key="1">
    <source>
        <dbReference type="SAM" id="MobiDB-lite"/>
    </source>
</evidence>
<name>L9KL31_TUPCH</name>
<proteinExistence type="predicted"/>
<feature type="chain" id="PRO_5003999596" evidence="2">
    <location>
        <begin position="19"/>
        <end position="290"/>
    </location>
</feature>
<reference evidence="4" key="1">
    <citation type="submission" date="2012-07" db="EMBL/GenBank/DDBJ databases">
        <title>Genome of the Chinese tree shrew, a rising model animal genetically related to primates.</title>
        <authorList>
            <person name="Zhang G."/>
            <person name="Fan Y."/>
            <person name="Yao Y."/>
            <person name="Huang Z."/>
        </authorList>
    </citation>
    <scope>NUCLEOTIDE SEQUENCE [LARGE SCALE GENOMIC DNA]</scope>
</reference>
<dbReference type="Proteomes" id="UP000011518">
    <property type="component" value="Unassembled WGS sequence"/>
</dbReference>
<reference evidence="4" key="2">
    <citation type="journal article" date="2013" name="Nat. Commun.">
        <title>Genome of the Chinese tree shrew.</title>
        <authorList>
            <person name="Fan Y."/>
            <person name="Huang Z.Y."/>
            <person name="Cao C.C."/>
            <person name="Chen C.S."/>
            <person name="Chen Y.X."/>
            <person name="Fan D.D."/>
            <person name="He J."/>
            <person name="Hou H.L."/>
            <person name="Hu L."/>
            <person name="Hu X.T."/>
            <person name="Jiang X.T."/>
            <person name="Lai R."/>
            <person name="Lang Y.S."/>
            <person name="Liang B."/>
            <person name="Liao S.G."/>
            <person name="Mu D."/>
            <person name="Ma Y.Y."/>
            <person name="Niu Y.Y."/>
            <person name="Sun X.Q."/>
            <person name="Xia J.Q."/>
            <person name="Xiao J."/>
            <person name="Xiong Z.Q."/>
            <person name="Xu L."/>
            <person name="Yang L."/>
            <person name="Zhang Y."/>
            <person name="Zhao W."/>
            <person name="Zhao X.D."/>
            <person name="Zheng Y.T."/>
            <person name="Zhou J.M."/>
            <person name="Zhu Y.B."/>
            <person name="Zhang G.J."/>
            <person name="Wang J."/>
            <person name="Yao Y.G."/>
        </authorList>
    </citation>
    <scope>NUCLEOTIDE SEQUENCE [LARGE SCALE GENOMIC DNA]</scope>
</reference>
<keyword evidence="2" id="KW-0732">Signal</keyword>
<dbReference type="InParanoid" id="L9KL31"/>
<keyword evidence="4" id="KW-1185">Reference proteome</keyword>